<keyword evidence="3" id="KW-1185">Reference proteome</keyword>
<dbReference type="STRING" id="1441469.A0A225B9U8"/>
<proteinExistence type="predicted"/>
<comment type="caution">
    <text evidence="2">The sequence shown here is derived from an EMBL/GenBank/DDBJ whole genome shotgun (WGS) entry which is preliminary data.</text>
</comment>
<reference evidence="2 3" key="1">
    <citation type="submission" date="2015-06" db="EMBL/GenBank/DDBJ databases">
        <title>Talaromyces atroroseus IBT 11181 draft genome.</title>
        <authorList>
            <person name="Rasmussen K.B."/>
            <person name="Rasmussen S."/>
            <person name="Petersen B."/>
            <person name="Sicheritz-Ponten T."/>
            <person name="Mortensen U.H."/>
            <person name="Thrane U."/>
        </authorList>
    </citation>
    <scope>NUCLEOTIDE SEQUENCE [LARGE SCALE GENOMIC DNA]</scope>
    <source>
        <strain evidence="2 3">IBT 11181</strain>
    </source>
</reference>
<dbReference type="Proteomes" id="UP000214365">
    <property type="component" value="Unassembled WGS sequence"/>
</dbReference>
<organism evidence="2 3">
    <name type="scientific">Talaromyces atroroseus</name>
    <dbReference type="NCBI Taxonomy" id="1441469"/>
    <lineage>
        <taxon>Eukaryota</taxon>
        <taxon>Fungi</taxon>
        <taxon>Dikarya</taxon>
        <taxon>Ascomycota</taxon>
        <taxon>Pezizomycotina</taxon>
        <taxon>Eurotiomycetes</taxon>
        <taxon>Eurotiomycetidae</taxon>
        <taxon>Eurotiales</taxon>
        <taxon>Trichocomaceae</taxon>
        <taxon>Talaromyces</taxon>
        <taxon>Talaromyces sect. Trachyspermi</taxon>
    </lineage>
</organism>
<dbReference type="EMBL" id="LFMY01000001">
    <property type="protein sequence ID" value="OKL64166.1"/>
    <property type="molecule type" value="Genomic_DNA"/>
</dbReference>
<feature type="region of interest" description="Disordered" evidence="1">
    <location>
        <begin position="53"/>
        <end position="130"/>
    </location>
</feature>
<evidence type="ECO:0000313" key="2">
    <source>
        <dbReference type="EMBL" id="OKL64166.1"/>
    </source>
</evidence>
<dbReference type="GeneID" id="31000479"/>
<evidence type="ECO:0000313" key="3">
    <source>
        <dbReference type="Proteomes" id="UP000214365"/>
    </source>
</evidence>
<name>A0A225B9U8_TALAT</name>
<protein>
    <recommendedName>
        <fullName evidence="4">Myb-like domain-containing protein</fullName>
    </recommendedName>
</protein>
<dbReference type="RefSeq" id="XP_020124287.1">
    <property type="nucleotide sequence ID" value="XM_020260562.1"/>
</dbReference>
<feature type="compositionally biased region" description="Basic and acidic residues" evidence="1">
    <location>
        <begin position="104"/>
        <end position="121"/>
    </location>
</feature>
<dbReference type="AlphaFoldDB" id="A0A225B9U8"/>
<sequence length="130" mass="14322">MVKWDDKLDVKFLCTVMKCIDAQITRETWGTIAQKMGPDFTLEACRLHYAKVQKESGSENTATTAPSALDTPVSTPVKRQRKRKQPQGEGAIPETSPKKSKKTTKQEEHGLTTAAVKKEPSATEDSDGTD</sequence>
<evidence type="ECO:0000256" key="1">
    <source>
        <dbReference type="SAM" id="MobiDB-lite"/>
    </source>
</evidence>
<dbReference type="OrthoDB" id="4525115at2759"/>
<evidence type="ECO:0008006" key="4">
    <source>
        <dbReference type="Google" id="ProtNLM"/>
    </source>
</evidence>
<gene>
    <name evidence="2" type="ORF">UA08_00724</name>
</gene>
<accession>A0A225B9U8</accession>